<dbReference type="Proteomes" id="UP001620520">
    <property type="component" value="Unassembled WGS sequence"/>
</dbReference>
<reference evidence="7 8" key="1">
    <citation type="submission" date="2024-10" db="EMBL/GenBank/DDBJ databases">
        <title>Novel secondary metabolite-producing bacteria for plant disease control.</title>
        <authorList>
            <person name="Chevrette M."/>
        </authorList>
    </citation>
    <scope>NUCLEOTIDE SEQUENCE [LARGE SCALE GENOMIC DNA]</scope>
    <source>
        <strain evidence="7 8">J30 TE3557</strain>
    </source>
</reference>
<evidence type="ECO:0000256" key="1">
    <source>
        <dbReference type="ARBA" id="ARBA00004141"/>
    </source>
</evidence>
<evidence type="ECO:0000256" key="5">
    <source>
        <dbReference type="ARBA" id="ARBA00023136"/>
    </source>
</evidence>
<evidence type="ECO:0000256" key="2">
    <source>
        <dbReference type="ARBA" id="ARBA00022475"/>
    </source>
</evidence>
<dbReference type="InterPro" id="IPR051611">
    <property type="entry name" value="ECF_transporter_component"/>
</dbReference>
<comment type="subcellular location">
    <subcellularLocation>
        <location evidence="1">Membrane</location>
        <topology evidence="1">Multi-pass membrane protein</topology>
    </subcellularLocation>
</comment>
<feature type="transmembrane region" description="Helical" evidence="6">
    <location>
        <begin position="73"/>
        <end position="90"/>
    </location>
</feature>
<comment type="caution">
    <text evidence="7">The sequence shown here is derived from an EMBL/GenBank/DDBJ whole genome shotgun (WGS) entry which is preliminary data.</text>
</comment>
<evidence type="ECO:0000256" key="3">
    <source>
        <dbReference type="ARBA" id="ARBA00022692"/>
    </source>
</evidence>
<dbReference type="InterPro" id="IPR003339">
    <property type="entry name" value="ABC/ECF_trnsptr_transmembrane"/>
</dbReference>
<evidence type="ECO:0000256" key="4">
    <source>
        <dbReference type="ARBA" id="ARBA00022989"/>
    </source>
</evidence>
<dbReference type="CDD" id="cd16914">
    <property type="entry name" value="EcfT"/>
    <property type="match status" value="1"/>
</dbReference>
<keyword evidence="8" id="KW-1185">Reference proteome</keyword>
<keyword evidence="2" id="KW-1003">Cell membrane</keyword>
<accession>A0ABW8N6D0</accession>
<dbReference type="EMBL" id="JBIYEW010000003">
    <property type="protein sequence ID" value="MFK4639149.1"/>
    <property type="molecule type" value="Genomic_DNA"/>
</dbReference>
<dbReference type="Pfam" id="PF02361">
    <property type="entry name" value="CbiQ"/>
    <property type="match status" value="1"/>
</dbReference>
<protein>
    <submittedName>
        <fullName evidence="7">Biotin transport system permease protein</fullName>
    </submittedName>
</protein>
<evidence type="ECO:0000313" key="8">
    <source>
        <dbReference type="Proteomes" id="UP001620520"/>
    </source>
</evidence>
<keyword evidence="5 6" id="KW-0472">Membrane</keyword>
<organism evidence="7 8">
    <name type="scientific">Paenarthrobacter histidinolovorans</name>
    <dbReference type="NCBI Taxonomy" id="43664"/>
    <lineage>
        <taxon>Bacteria</taxon>
        <taxon>Bacillati</taxon>
        <taxon>Actinomycetota</taxon>
        <taxon>Actinomycetes</taxon>
        <taxon>Micrococcales</taxon>
        <taxon>Micrococcaceae</taxon>
        <taxon>Paenarthrobacter</taxon>
    </lineage>
</organism>
<name>A0ABW8N6D0_9MICC</name>
<keyword evidence="4 6" id="KW-1133">Transmembrane helix</keyword>
<feature type="transmembrane region" description="Helical" evidence="6">
    <location>
        <begin position="50"/>
        <end position="67"/>
    </location>
</feature>
<sequence length="218" mass="23388">MVEVRGHGFLLAQYVPGNSLIHRTPLWLKFLVVAACGTASFLIVDWAVSLAVFGVMAGLFLLSGAGFKRLLGSLWMVTPILLAIGLFQWWQLGGPTAARIVLNVLVCVVAASVLTATTPVQELLDGVVSISKPFRRFGADPERFALTIAVMLRSIPFIAGAFADVRDSARARGLERNPRALVLPVFITTVAYARQTGDALAARGLGEADDATLGQRRE</sequence>
<evidence type="ECO:0000313" key="7">
    <source>
        <dbReference type="EMBL" id="MFK4639149.1"/>
    </source>
</evidence>
<keyword evidence="3 6" id="KW-0812">Transmembrane</keyword>
<gene>
    <name evidence="7" type="ORF">ABIA52_002038</name>
</gene>
<proteinExistence type="predicted"/>
<evidence type="ECO:0000256" key="6">
    <source>
        <dbReference type="SAM" id="Phobius"/>
    </source>
</evidence>
<dbReference type="PANTHER" id="PTHR34857">
    <property type="entry name" value="SLL0384 PROTEIN"/>
    <property type="match status" value="1"/>
</dbReference>
<dbReference type="PANTHER" id="PTHR34857:SF2">
    <property type="entry name" value="SLL0384 PROTEIN"/>
    <property type="match status" value="1"/>
</dbReference>